<comment type="caution">
    <text evidence="2">The sequence shown here is derived from an EMBL/GenBank/DDBJ whole genome shotgun (WGS) entry which is preliminary data.</text>
</comment>
<dbReference type="EMBL" id="JAEPCM010000030">
    <property type="protein sequence ID" value="MCG7945108.1"/>
    <property type="molecule type" value="Genomic_DNA"/>
</dbReference>
<evidence type="ECO:0000313" key="2">
    <source>
        <dbReference type="EMBL" id="MCG7945108.1"/>
    </source>
</evidence>
<gene>
    <name evidence="2" type="ORF">JAZ07_02040</name>
</gene>
<dbReference type="GO" id="GO:0005829">
    <property type="term" value="C:cytosol"/>
    <property type="evidence" value="ECO:0007669"/>
    <property type="project" value="TreeGrafter"/>
</dbReference>
<dbReference type="PANTHER" id="PTHR11803:SF58">
    <property type="entry name" value="PROTEIN HMF1-RELATED"/>
    <property type="match status" value="1"/>
</dbReference>
<dbReference type="Pfam" id="PF01042">
    <property type="entry name" value="Ribonuc_L-PSP"/>
    <property type="match status" value="1"/>
</dbReference>
<protein>
    <submittedName>
        <fullName evidence="2">RidA family protein</fullName>
    </submittedName>
</protein>
<dbReference type="Proteomes" id="UP000886667">
    <property type="component" value="Unassembled WGS sequence"/>
</dbReference>
<evidence type="ECO:0000313" key="3">
    <source>
        <dbReference type="Proteomes" id="UP000886667"/>
    </source>
</evidence>
<dbReference type="SUPFAM" id="SSF55298">
    <property type="entry name" value="YjgF-like"/>
    <property type="match status" value="1"/>
</dbReference>
<dbReference type="CDD" id="cd00448">
    <property type="entry name" value="YjgF_YER057c_UK114_family"/>
    <property type="match status" value="1"/>
</dbReference>
<dbReference type="AlphaFoldDB" id="A0A9E4KB83"/>
<evidence type="ECO:0000256" key="1">
    <source>
        <dbReference type="ARBA" id="ARBA00010552"/>
    </source>
</evidence>
<reference evidence="2" key="1">
    <citation type="journal article" date="2021" name="Proc. Natl. Acad. Sci. U.S.A.">
        <title>Global biogeography of chemosynthetic symbionts reveals both localized and globally distributed symbiont groups. .</title>
        <authorList>
            <person name="Osvatic J.T."/>
            <person name="Wilkins L.G.E."/>
            <person name="Leibrecht L."/>
            <person name="Leray M."/>
            <person name="Zauner S."/>
            <person name="Polzin J."/>
            <person name="Camacho Y."/>
            <person name="Gros O."/>
            <person name="van Gils J.A."/>
            <person name="Eisen J.A."/>
            <person name="Petersen J.M."/>
            <person name="Yuen B."/>
        </authorList>
    </citation>
    <scope>NUCLEOTIDE SEQUENCE</scope>
    <source>
        <strain evidence="2">MAGclacostrist064TRANS</strain>
    </source>
</reference>
<dbReference type="InterPro" id="IPR035959">
    <property type="entry name" value="RutC-like_sf"/>
</dbReference>
<sequence length="129" mass="14371">MAIEKKTYRSGPYQEFFAQGTLVWNILYMSGQIGIDQDGNIPADIADQMKIAYTNLQDVLAQFGADMSNIVDETYFVTDMSEFMDNAEDVYGVREAAYGSNPEVCQTLVQVLALADPNLKIEIKCTAHL</sequence>
<comment type="similarity">
    <text evidence="1">Belongs to the RutC family.</text>
</comment>
<proteinExistence type="inferred from homology"/>
<dbReference type="GO" id="GO:0019239">
    <property type="term" value="F:deaminase activity"/>
    <property type="evidence" value="ECO:0007669"/>
    <property type="project" value="TreeGrafter"/>
</dbReference>
<dbReference type="PANTHER" id="PTHR11803">
    <property type="entry name" value="2-IMINOBUTANOATE/2-IMINOPROPANOATE DEAMINASE RIDA"/>
    <property type="match status" value="1"/>
</dbReference>
<dbReference type="InterPro" id="IPR006175">
    <property type="entry name" value="YjgF/YER057c/UK114"/>
</dbReference>
<dbReference type="Gene3D" id="3.30.1330.40">
    <property type="entry name" value="RutC-like"/>
    <property type="match status" value="1"/>
</dbReference>
<organism evidence="2 3">
    <name type="scientific">Candidatus Thiodiazotropha taylori</name>
    <dbReference type="NCBI Taxonomy" id="2792791"/>
    <lineage>
        <taxon>Bacteria</taxon>
        <taxon>Pseudomonadati</taxon>
        <taxon>Pseudomonadota</taxon>
        <taxon>Gammaproteobacteria</taxon>
        <taxon>Chromatiales</taxon>
        <taxon>Sedimenticolaceae</taxon>
        <taxon>Candidatus Thiodiazotropha</taxon>
    </lineage>
</organism>
<name>A0A9E4KB83_9GAMM</name>
<accession>A0A9E4KB83</accession>